<comment type="caution">
    <text evidence="2">The sequence shown here is derived from an EMBL/GenBank/DDBJ whole genome shotgun (WGS) entry which is preliminary data.</text>
</comment>
<proteinExistence type="predicted"/>
<accession>A0A7X1FUP5</accession>
<dbReference type="PROSITE" id="PS51257">
    <property type="entry name" value="PROKAR_LIPOPROTEIN"/>
    <property type="match status" value="1"/>
</dbReference>
<protein>
    <submittedName>
        <fullName evidence="2">Uncharacterized protein</fullName>
    </submittedName>
</protein>
<feature type="chain" id="PRO_5031499985" evidence="1">
    <location>
        <begin position="27"/>
        <end position="84"/>
    </location>
</feature>
<gene>
    <name evidence="2" type="ORF">H7F51_17470</name>
</gene>
<feature type="signal peptide" evidence="1">
    <location>
        <begin position="1"/>
        <end position="26"/>
    </location>
</feature>
<sequence length="84" mass="8485">MPTPFPKTTFSLIAAVSLLACSSAGAAEVAADRAAVASSVAAGDGLAATVVAANNRATNLRTTATSIVLLGMESDNLRQSHRKR</sequence>
<keyword evidence="1" id="KW-0732">Signal</keyword>
<reference evidence="2 3" key="1">
    <citation type="submission" date="2020-08" db="EMBL/GenBank/DDBJ databases">
        <title>The genome sequence of type strain Novosphingobium flavum NBRC 111647.</title>
        <authorList>
            <person name="Liu Y."/>
        </authorList>
    </citation>
    <scope>NUCLEOTIDE SEQUENCE [LARGE SCALE GENOMIC DNA]</scope>
    <source>
        <strain evidence="2 3">NBRC 111647</strain>
    </source>
</reference>
<evidence type="ECO:0000313" key="3">
    <source>
        <dbReference type="Proteomes" id="UP000566813"/>
    </source>
</evidence>
<dbReference type="EMBL" id="JACLAW010000017">
    <property type="protein sequence ID" value="MBC2667311.1"/>
    <property type="molecule type" value="Genomic_DNA"/>
</dbReference>
<dbReference type="RefSeq" id="WP_185665606.1">
    <property type="nucleotide sequence ID" value="NZ_JACLAW010000017.1"/>
</dbReference>
<organism evidence="2 3">
    <name type="scientific">Novosphingobium flavum</name>
    <dbReference type="NCBI Taxonomy" id="1778672"/>
    <lineage>
        <taxon>Bacteria</taxon>
        <taxon>Pseudomonadati</taxon>
        <taxon>Pseudomonadota</taxon>
        <taxon>Alphaproteobacteria</taxon>
        <taxon>Sphingomonadales</taxon>
        <taxon>Sphingomonadaceae</taxon>
        <taxon>Novosphingobium</taxon>
    </lineage>
</organism>
<evidence type="ECO:0000313" key="2">
    <source>
        <dbReference type="EMBL" id="MBC2667311.1"/>
    </source>
</evidence>
<dbReference type="AlphaFoldDB" id="A0A7X1FUP5"/>
<evidence type="ECO:0000256" key="1">
    <source>
        <dbReference type="SAM" id="SignalP"/>
    </source>
</evidence>
<keyword evidence="3" id="KW-1185">Reference proteome</keyword>
<name>A0A7X1FUP5_9SPHN</name>
<dbReference type="Proteomes" id="UP000566813">
    <property type="component" value="Unassembled WGS sequence"/>
</dbReference>